<sequence>MHVINVGKQKRVELVLNGEECFMSLDIKSIQHFQQNAKMGLLKALNKIEKEQDMDLIYNLILSTVKSKKTGAILGKRKLGQYDDFELISALGNPLMELTGRSMPAADGEEEKK</sequence>
<accession>A0AAN5SFK5</accession>
<evidence type="ECO:0000313" key="2">
    <source>
        <dbReference type="Proteomes" id="UP000855421"/>
    </source>
</evidence>
<evidence type="ECO:0000313" key="1">
    <source>
        <dbReference type="EMBL" id="HAT4299058.1"/>
    </source>
</evidence>
<protein>
    <submittedName>
        <fullName evidence="1">Uncharacterized protein</fullName>
    </submittedName>
</protein>
<comment type="caution">
    <text evidence="1">The sequence shown here is derived from an EMBL/GenBank/DDBJ whole genome shotgun (WGS) entry which is preliminary data.</text>
</comment>
<dbReference type="AlphaFoldDB" id="A0AAN5SFK5"/>
<dbReference type="Proteomes" id="UP000855421">
    <property type="component" value="Unassembled WGS sequence"/>
</dbReference>
<reference evidence="1" key="2">
    <citation type="submission" date="2020-07" db="EMBL/GenBank/DDBJ databases">
        <authorList>
            <consortium name="NCBI Pathogen Detection Project"/>
        </authorList>
    </citation>
    <scope>NUCLEOTIDE SEQUENCE</scope>
    <source>
        <strain evidence="1">C25</strain>
    </source>
</reference>
<dbReference type="RefSeq" id="WP_164790630.1">
    <property type="nucleotide sequence ID" value="NZ_CP148601.1"/>
</dbReference>
<proteinExistence type="predicted"/>
<gene>
    <name evidence="1" type="ORF">I9063_002443</name>
</gene>
<name>A0AAN5SFK5_CLOPF</name>
<dbReference type="EMBL" id="DACTBT010000018">
    <property type="protein sequence ID" value="HAT4299058.1"/>
    <property type="molecule type" value="Genomic_DNA"/>
</dbReference>
<reference evidence="1" key="1">
    <citation type="journal article" date="2018" name="Genome Biol.">
        <title>SKESA: strategic k-mer extension for scrupulous assemblies.</title>
        <authorList>
            <person name="Souvorov A."/>
            <person name="Agarwala R."/>
            <person name="Lipman D.J."/>
        </authorList>
    </citation>
    <scope>NUCLEOTIDE SEQUENCE</scope>
    <source>
        <strain evidence="1">C25</strain>
    </source>
</reference>
<organism evidence="1 2">
    <name type="scientific">Clostridium perfringens</name>
    <dbReference type="NCBI Taxonomy" id="1502"/>
    <lineage>
        <taxon>Bacteria</taxon>
        <taxon>Bacillati</taxon>
        <taxon>Bacillota</taxon>
        <taxon>Clostridia</taxon>
        <taxon>Eubacteriales</taxon>
        <taxon>Clostridiaceae</taxon>
        <taxon>Clostridium</taxon>
    </lineage>
</organism>